<dbReference type="AlphaFoldDB" id="A0A016AS01"/>
<protein>
    <submittedName>
        <fullName evidence="4">Lipid-A-disaccharide synthetase family protein</fullName>
    </submittedName>
</protein>
<dbReference type="InterPro" id="IPR016181">
    <property type="entry name" value="Acyl_CoA_acyltransferase"/>
</dbReference>
<dbReference type="PROSITE" id="PS51186">
    <property type="entry name" value="GNAT"/>
    <property type="match status" value="1"/>
</dbReference>
<dbReference type="EMBL" id="JGDJ01000086">
    <property type="protein sequence ID" value="EXZ31066.1"/>
    <property type="molecule type" value="Genomic_DNA"/>
</dbReference>
<comment type="caution">
    <text evidence="4">The sequence shown here is derived from an EMBL/GenBank/DDBJ whole genome shotgun (WGS) entry which is preliminary data.</text>
</comment>
<dbReference type="Proteomes" id="UP000022082">
    <property type="component" value="Unassembled WGS sequence"/>
</dbReference>
<feature type="binding site" evidence="2">
    <location>
        <position position="145"/>
    </location>
    <ligand>
        <name>substrate</name>
    </ligand>
</feature>
<dbReference type="SUPFAM" id="SSF55729">
    <property type="entry name" value="Acyl-CoA N-acyltransferases (Nat)"/>
    <property type="match status" value="1"/>
</dbReference>
<dbReference type="NCBIfam" id="TIGR03590">
    <property type="entry name" value="PseG"/>
    <property type="match status" value="1"/>
</dbReference>
<organism evidence="4 5">
    <name type="scientific">Bacteroides fragilis str. S36L11</name>
    <dbReference type="NCBI Taxonomy" id="1339327"/>
    <lineage>
        <taxon>Bacteria</taxon>
        <taxon>Pseudomonadati</taxon>
        <taxon>Bacteroidota</taxon>
        <taxon>Bacteroidia</taxon>
        <taxon>Bacteroidales</taxon>
        <taxon>Bacteroidaceae</taxon>
        <taxon>Bacteroides</taxon>
    </lineage>
</organism>
<dbReference type="GO" id="GO:0016747">
    <property type="term" value="F:acyltransferase activity, transferring groups other than amino-acyl groups"/>
    <property type="evidence" value="ECO:0007669"/>
    <property type="project" value="InterPro"/>
</dbReference>
<proteinExistence type="predicted"/>
<evidence type="ECO:0000313" key="5">
    <source>
        <dbReference type="Proteomes" id="UP000022082"/>
    </source>
</evidence>
<evidence type="ECO:0000313" key="4">
    <source>
        <dbReference type="EMBL" id="EXZ31066.1"/>
    </source>
</evidence>
<dbReference type="Gene3D" id="3.40.50.11190">
    <property type="match status" value="1"/>
</dbReference>
<dbReference type="Gene3D" id="3.40.630.30">
    <property type="match status" value="1"/>
</dbReference>
<dbReference type="Gene3D" id="3.40.50.2000">
    <property type="entry name" value="Glycogen Phosphorylase B"/>
    <property type="match status" value="1"/>
</dbReference>
<accession>A0A016AS01</accession>
<evidence type="ECO:0000256" key="1">
    <source>
        <dbReference type="PIRSR" id="PIRSR620023-1"/>
    </source>
</evidence>
<reference evidence="4 5" key="1">
    <citation type="submission" date="2014-02" db="EMBL/GenBank/DDBJ databases">
        <authorList>
            <person name="Sears C."/>
            <person name="Carroll K."/>
            <person name="Sack B.R."/>
            <person name="Qadri F."/>
            <person name="Myers L.L."/>
            <person name="Chung G.-T."/>
            <person name="Escheverria P."/>
            <person name="Fraser C.M."/>
            <person name="Sadzewicz L."/>
            <person name="Shefchek K.A."/>
            <person name="Tallon L."/>
            <person name="Das S.P."/>
            <person name="Daugherty S."/>
            <person name="Mongodin E.F."/>
        </authorList>
    </citation>
    <scope>NUCLEOTIDE SEQUENCE [LARGE SCALE GENOMIC DNA]</scope>
    <source>
        <strain evidence="4 5">S36L11</strain>
    </source>
</reference>
<dbReference type="RefSeq" id="WP_032556440.1">
    <property type="nucleotide sequence ID" value="NZ_JGDJ01000086.1"/>
</dbReference>
<evidence type="ECO:0000259" key="3">
    <source>
        <dbReference type="PROSITE" id="PS51186"/>
    </source>
</evidence>
<feature type="domain" description="N-acetyltransferase" evidence="3">
    <location>
        <begin position="334"/>
        <end position="481"/>
    </location>
</feature>
<feature type="binding site" evidence="2">
    <location>
        <position position="245"/>
    </location>
    <ligand>
        <name>substrate</name>
    </ligand>
</feature>
<gene>
    <name evidence="4" type="ORF">M136_5172</name>
</gene>
<feature type="active site" description="Proton acceptor" evidence="1">
    <location>
        <position position="18"/>
    </location>
</feature>
<dbReference type="InterPro" id="IPR000182">
    <property type="entry name" value="GNAT_dom"/>
</dbReference>
<evidence type="ECO:0000256" key="2">
    <source>
        <dbReference type="PIRSR" id="PIRSR620023-2"/>
    </source>
</evidence>
<dbReference type="PATRIC" id="fig|1339327.3.peg.411"/>
<dbReference type="InterPro" id="IPR020023">
    <property type="entry name" value="PseG"/>
</dbReference>
<name>A0A016AS01_BACFG</name>
<dbReference type="SUPFAM" id="SSF53756">
    <property type="entry name" value="UDP-Glycosyltransferase/glycogen phosphorylase"/>
    <property type="match status" value="1"/>
</dbReference>
<sequence>MRRIVFRADASESIGYGHFIRTLALADMLKENFDCSFATVNPTIYQQNEITKVCSCISLSIDSHFKTFMELLTGEEIVVLDNYFFDTEYQRHIKEKGCLLVCIDDAHNKHYVADVVINHGLHDILLFSVEPYTKLCLGFKWALLRQPFLEEYDRKEYLFNERLLRVVVCFGGSDFNNFTEKIVSVLDTIPSVSEIVAIVGDQYNSSQLVKSEKVKYKYRLSAQEIADIFHYSDMAFVSASTICLEALACGIPVAAGYYVDNQIEFYKELLTLDLIFPLGDLSYFNWKEICAKILKKREESRGLFHLNSVRERYNHLFRRLFDIRNYFVDGLAFVDYRNLSKEQSYLMWKLRNNDRIRCWMENQNSFSLEEHYAFIEKLEQMKNKVYWCIFRGTEIVGSVNVSFDGLLKVERGILVSPLCFNTSLGTKLELAMEKVLIQMNIRYVCAKVLRKNVRSLYFHLKNNYEVQSQDEQYYFLEKTING</sequence>